<dbReference type="InterPro" id="IPR010562">
    <property type="entry name" value="Haemolymph_juvenile_hormone-bd"/>
</dbReference>
<gene>
    <name evidence="4" type="primary">AUGUSTUS-3.0.2_15158</name>
    <name evidence="4" type="ORF">TcasGA2_TC015158</name>
</gene>
<dbReference type="Pfam" id="PF00106">
    <property type="entry name" value="adh_short"/>
    <property type="match status" value="1"/>
</dbReference>
<dbReference type="AlphaFoldDB" id="D2A5K2"/>
<dbReference type="SUPFAM" id="SSF51735">
    <property type="entry name" value="NAD(P)-binding Rossmann-fold domains"/>
    <property type="match status" value="1"/>
</dbReference>
<keyword evidence="5" id="KW-1185">Reference proteome</keyword>
<protein>
    <submittedName>
        <fullName evidence="4">Dehydrogenase/reductase SDR family protein 7-like</fullName>
    </submittedName>
</protein>
<dbReference type="InterPro" id="IPR002347">
    <property type="entry name" value="SDR_fam"/>
</dbReference>
<reference evidence="4 5" key="1">
    <citation type="journal article" date="2008" name="Nature">
        <title>The genome of the model beetle and pest Tribolium castaneum.</title>
        <authorList>
            <consortium name="Tribolium Genome Sequencing Consortium"/>
            <person name="Richards S."/>
            <person name="Gibbs R.A."/>
            <person name="Weinstock G.M."/>
            <person name="Brown S.J."/>
            <person name="Denell R."/>
            <person name="Beeman R.W."/>
            <person name="Gibbs R."/>
            <person name="Beeman R.W."/>
            <person name="Brown S.J."/>
            <person name="Bucher G."/>
            <person name="Friedrich M."/>
            <person name="Grimmelikhuijzen C.J."/>
            <person name="Klingler M."/>
            <person name="Lorenzen M."/>
            <person name="Richards S."/>
            <person name="Roth S."/>
            <person name="Schroder R."/>
            <person name="Tautz D."/>
            <person name="Zdobnov E.M."/>
            <person name="Muzny D."/>
            <person name="Gibbs R.A."/>
            <person name="Weinstock G.M."/>
            <person name="Attaway T."/>
            <person name="Bell S."/>
            <person name="Buhay C.J."/>
            <person name="Chandrabose M.N."/>
            <person name="Chavez D."/>
            <person name="Clerk-Blankenburg K.P."/>
            <person name="Cree A."/>
            <person name="Dao M."/>
            <person name="Davis C."/>
            <person name="Chacko J."/>
            <person name="Dinh H."/>
            <person name="Dugan-Rocha S."/>
            <person name="Fowler G."/>
            <person name="Garner T.T."/>
            <person name="Garnes J."/>
            <person name="Gnirke A."/>
            <person name="Hawes A."/>
            <person name="Hernandez J."/>
            <person name="Hines S."/>
            <person name="Holder M."/>
            <person name="Hume J."/>
            <person name="Jhangiani S.N."/>
            <person name="Joshi V."/>
            <person name="Khan Z.M."/>
            <person name="Jackson L."/>
            <person name="Kovar C."/>
            <person name="Kowis A."/>
            <person name="Lee S."/>
            <person name="Lewis L.R."/>
            <person name="Margolis J."/>
            <person name="Morgan M."/>
            <person name="Nazareth L.V."/>
            <person name="Nguyen N."/>
            <person name="Okwuonu G."/>
            <person name="Parker D."/>
            <person name="Richards S."/>
            <person name="Ruiz S.J."/>
            <person name="Santibanez J."/>
            <person name="Savard J."/>
            <person name="Scherer S.E."/>
            <person name="Schneider B."/>
            <person name="Sodergren E."/>
            <person name="Tautz D."/>
            <person name="Vattahil S."/>
            <person name="Villasana D."/>
            <person name="White C.S."/>
            <person name="Wright R."/>
            <person name="Park Y."/>
            <person name="Beeman R.W."/>
            <person name="Lord J."/>
            <person name="Oppert B."/>
            <person name="Lorenzen M."/>
            <person name="Brown S."/>
            <person name="Wang L."/>
            <person name="Savard J."/>
            <person name="Tautz D."/>
            <person name="Richards S."/>
            <person name="Weinstock G."/>
            <person name="Gibbs R.A."/>
            <person name="Liu Y."/>
            <person name="Worley K."/>
            <person name="Weinstock G."/>
            <person name="Elsik C.G."/>
            <person name="Reese J.T."/>
            <person name="Elhaik E."/>
            <person name="Landan G."/>
            <person name="Graur D."/>
            <person name="Arensburger P."/>
            <person name="Atkinson P."/>
            <person name="Beeman R.W."/>
            <person name="Beidler J."/>
            <person name="Brown S.J."/>
            <person name="Demuth J.P."/>
            <person name="Drury D.W."/>
            <person name="Du Y.Z."/>
            <person name="Fujiwara H."/>
            <person name="Lorenzen M."/>
            <person name="Maselli V."/>
            <person name="Osanai M."/>
            <person name="Park Y."/>
            <person name="Robertson H.M."/>
            <person name="Tu Z."/>
            <person name="Wang J.J."/>
            <person name="Wang S."/>
            <person name="Richards S."/>
            <person name="Song H."/>
            <person name="Zhang L."/>
            <person name="Sodergren E."/>
            <person name="Werner D."/>
            <person name="Stanke M."/>
            <person name="Morgenstern B."/>
            <person name="Solovyev V."/>
            <person name="Kosarev P."/>
            <person name="Brown G."/>
            <person name="Chen H.C."/>
            <person name="Ermolaeva O."/>
            <person name="Hlavina W."/>
            <person name="Kapustin Y."/>
            <person name="Kiryutin B."/>
            <person name="Kitts P."/>
            <person name="Maglott D."/>
            <person name="Pruitt K."/>
            <person name="Sapojnikov V."/>
            <person name="Souvorov A."/>
            <person name="Mackey A.J."/>
            <person name="Waterhouse R.M."/>
            <person name="Wyder S."/>
            <person name="Zdobnov E.M."/>
            <person name="Zdobnov E.M."/>
            <person name="Wyder S."/>
            <person name="Kriventseva E.V."/>
            <person name="Kadowaki T."/>
            <person name="Bork P."/>
            <person name="Aranda M."/>
            <person name="Bao R."/>
            <person name="Beermann A."/>
            <person name="Berns N."/>
            <person name="Bolognesi R."/>
            <person name="Bonneton F."/>
            <person name="Bopp D."/>
            <person name="Brown S.J."/>
            <person name="Bucher G."/>
            <person name="Butts T."/>
            <person name="Chaumot A."/>
            <person name="Denell R.E."/>
            <person name="Ferrier D.E."/>
            <person name="Friedrich M."/>
            <person name="Gordon C.M."/>
            <person name="Jindra M."/>
            <person name="Klingler M."/>
            <person name="Lan Q."/>
            <person name="Lattorff H.M."/>
            <person name="Laudet V."/>
            <person name="von Levetsow C."/>
            <person name="Liu Z."/>
            <person name="Lutz R."/>
            <person name="Lynch J.A."/>
            <person name="da Fonseca R.N."/>
            <person name="Posnien N."/>
            <person name="Reuter R."/>
            <person name="Roth S."/>
            <person name="Savard J."/>
            <person name="Schinko J.B."/>
            <person name="Schmitt C."/>
            <person name="Schoppmeier M."/>
            <person name="Schroder R."/>
            <person name="Shippy T.D."/>
            <person name="Simonnet F."/>
            <person name="Marques-Souza H."/>
            <person name="Tautz D."/>
            <person name="Tomoyasu Y."/>
            <person name="Trauner J."/>
            <person name="Van der Zee M."/>
            <person name="Vervoort M."/>
            <person name="Wittkopp N."/>
            <person name="Wimmer E.A."/>
            <person name="Yang X."/>
            <person name="Jones A.K."/>
            <person name="Sattelle D.B."/>
            <person name="Ebert P.R."/>
            <person name="Nelson D."/>
            <person name="Scott J.G."/>
            <person name="Beeman R.W."/>
            <person name="Muthukrishnan S."/>
            <person name="Kramer K.J."/>
            <person name="Arakane Y."/>
            <person name="Beeman R.W."/>
            <person name="Zhu Q."/>
            <person name="Hogenkamp D."/>
            <person name="Dixit R."/>
            <person name="Oppert B."/>
            <person name="Jiang H."/>
            <person name="Zou Z."/>
            <person name="Marshall J."/>
            <person name="Elpidina E."/>
            <person name="Vinokurov K."/>
            <person name="Oppert C."/>
            <person name="Zou Z."/>
            <person name="Evans J."/>
            <person name="Lu Z."/>
            <person name="Zhao P."/>
            <person name="Sumathipala N."/>
            <person name="Altincicek B."/>
            <person name="Vilcinskas A."/>
            <person name="Williams M."/>
            <person name="Hultmark D."/>
            <person name="Hetru C."/>
            <person name="Jiang H."/>
            <person name="Grimmelikhuijzen C.J."/>
            <person name="Hauser F."/>
            <person name="Cazzamali G."/>
            <person name="Williamson M."/>
            <person name="Park Y."/>
            <person name="Li B."/>
            <person name="Tanaka Y."/>
            <person name="Predel R."/>
            <person name="Neupert S."/>
            <person name="Schachtner J."/>
            <person name="Verleyen P."/>
            <person name="Raible F."/>
            <person name="Bork P."/>
            <person name="Friedrich M."/>
            <person name="Walden K.K."/>
            <person name="Robertson H.M."/>
            <person name="Angeli S."/>
            <person name="Foret S."/>
            <person name="Bucher G."/>
            <person name="Schuetz S."/>
            <person name="Maleszka R."/>
            <person name="Wimmer E.A."/>
            <person name="Beeman R.W."/>
            <person name="Lorenzen M."/>
            <person name="Tomoyasu Y."/>
            <person name="Miller S.C."/>
            <person name="Grossmann D."/>
            <person name="Bucher G."/>
        </authorList>
    </citation>
    <scope>NUCLEOTIDE SEQUENCE [LARGE SCALE GENOMIC DNA]</scope>
    <source>
        <strain evidence="4 5">Georgia GA2</strain>
    </source>
</reference>
<evidence type="ECO:0000256" key="2">
    <source>
        <dbReference type="ARBA" id="ARBA00023002"/>
    </source>
</evidence>
<sequence length="240" mass="26436">MNRWCGKVAFVTGASAGIGAAIAAKLVEDGLQVVGVARRLDKLQELASKLQNFPGKFHPLQADVTAEEDIIKAFEWVRGHLGTVHVLVNNAGIAKPASLIDGPSEIFRKILDTNVLALTITTKEALKLMRENGDEGHVIHVNSVAGHRVTDVPLMNVYFASKHAVTALAETLRLDLRREGSKIRVTEFSDMFNKVLNDNWQAIFNYVKSGYESFFTEITVSLAGKFFDKVPLSEMLDNVE</sequence>
<dbReference type="PANTHER" id="PTHR43115">
    <property type="entry name" value="DEHYDROGENASE/REDUCTASE SDR FAMILY MEMBER 11"/>
    <property type="match status" value="1"/>
</dbReference>
<evidence type="ECO:0000313" key="5">
    <source>
        <dbReference type="Proteomes" id="UP000007266"/>
    </source>
</evidence>
<comment type="similarity">
    <text evidence="1 3">Belongs to the short-chain dehydrogenases/reductases (SDR) family.</text>
</comment>
<dbReference type="STRING" id="7070.D2A5K2"/>
<dbReference type="PRINTS" id="PR00080">
    <property type="entry name" value="SDRFAMILY"/>
</dbReference>
<evidence type="ECO:0000313" key="4">
    <source>
        <dbReference type="EMBL" id="EFA05063.2"/>
    </source>
</evidence>
<dbReference type="InParanoid" id="D2A5K2"/>
<dbReference type="EMBL" id="KQ971345">
    <property type="protein sequence ID" value="EFA05063.2"/>
    <property type="molecule type" value="Genomic_DNA"/>
</dbReference>
<dbReference type="PANTHER" id="PTHR43115:SF4">
    <property type="entry name" value="DEHYDROGENASE_REDUCTASE SDR FAMILY MEMBER 11"/>
    <property type="match status" value="1"/>
</dbReference>
<dbReference type="HOGENOM" id="CLU_967505_0_0_1"/>
<evidence type="ECO:0000256" key="1">
    <source>
        <dbReference type="ARBA" id="ARBA00006484"/>
    </source>
</evidence>
<evidence type="ECO:0000256" key="3">
    <source>
        <dbReference type="RuleBase" id="RU000363"/>
    </source>
</evidence>
<name>D2A5K2_TRICA</name>
<dbReference type="GO" id="GO:0016616">
    <property type="term" value="F:oxidoreductase activity, acting on the CH-OH group of donors, NAD or NADP as acceptor"/>
    <property type="evidence" value="ECO:0007669"/>
    <property type="project" value="UniProtKB-ARBA"/>
</dbReference>
<dbReference type="OMA" id="IACARNT"/>
<proteinExistence type="inferred from homology"/>
<dbReference type="PRINTS" id="PR00081">
    <property type="entry name" value="GDHRDH"/>
</dbReference>
<keyword evidence="2" id="KW-0560">Oxidoreductase</keyword>
<accession>D2A5K2</accession>
<dbReference type="FunFam" id="3.40.50.720:FF:000047">
    <property type="entry name" value="NADP-dependent L-serine/L-allo-threonine dehydrogenase"/>
    <property type="match status" value="1"/>
</dbReference>
<dbReference type="Proteomes" id="UP000007266">
    <property type="component" value="Linkage group 6"/>
</dbReference>
<dbReference type="Pfam" id="PF06585">
    <property type="entry name" value="JHBP"/>
    <property type="match status" value="1"/>
</dbReference>
<organism evidence="4 5">
    <name type="scientific">Tribolium castaneum</name>
    <name type="common">Red flour beetle</name>
    <dbReference type="NCBI Taxonomy" id="7070"/>
    <lineage>
        <taxon>Eukaryota</taxon>
        <taxon>Metazoa</taxon>
        <taxon>Ecdysozoa</taxon>
        <taxon>Arthropoda</taxon>
        <taxon>Hexapoda</taxon>
        <taxon>Insecta</taxon>
        <taxon>Pterygota</taxon>
        <taxon>Neoptera</taxon>
        <taxon>Endopterygota</taxon>
        <taxon>Coleoptera</taxon>
        <taxon>Polyphaga</taxon>
        <taxon>Cucujiformia</taxon>
        <taxon>Tenebrionidae</taxon>
        <taxon>Tenebrionidae incertae sedis</taxon>
        <taxon>Tribolium</taxon>
    </lineage>
</organism>
<dbReference type="InterPro" id="IPR036291">
    <property type="entry name" value="NAD(P)-bd_dom_sf"/>
</dbReference>
<reference evidence="4 5" key="2">
    <citation type="journal article" date="2010" name="Nucleic Acids Res.">
        <title>BeetleBase in 2010: revisions to provide comprehensive genomic information for Tribolium castaneum.</title>
        <authorList>
            <person name="Kim H.S."/>
            <person name="Murphy T."/>
            <person name="Xia J."/>
            <person name="Caragea D."/>
            <person name="Park Y."/>
            <person name="Beeman R.W."/>
            <person name="Lorenzen M.D."/>
            <person name="Butcher S."/>
            <person name="Manak J.R."/>
            <person name="Brown S.J."/>
        </authorList>
    </citation>
    <scope>GENOME REANNOTATION</scope>
    <source>
        <strain evidence="4 5">Georgia GA2</strain>
    </source>
</reference>
<dbReference type="Gene3D" id="3.40.50.720">
    <property type="entry name" value="NAD(P)-binding Rossmann-like Domain"/>
    <property type="match status" value="1"/>
</dbReference>